<dbReference type="InterPro" id="IPR001647">
    <property type="entry name" value="HTH_TetR"/>
</dbReference>
<accession>A0A3S1DNC9</accession>
<dbReference type="InterPro" id="IPR050624">
    <property type="entry name" value="HTH-type_Tx_Regulator"/>
</dbReference>
<comment type="caution">
    <text evidence="4">The sequence shown here is derived from an EMBL/GenBank/DDBJ whole genome shotgun (WGS) entry which is preliminary data.</text>
</comment>
<feature type="domain" description="HTH tetR-type" evidence="3">
    <location>
        <begin position="11"/>
        <end position="71"/>
    </location>
</feature>
<evidence type="ECO:0000313" key="5">
    <source>
        <dbReference type="Proteomes" id="UP000279446"/>
    </source>
</evidence>
<protein>
    <submittedName>
        <fullName evidence="4">TetR/AcrR family transcriptional regulator</fullName>
    </submittedName>
</protein>
<sequence>MPKVVSENEKEMIREAMYINGVELIKQKGVKRVTVEDIARAVNIAKGSFYAYYNSKEELLYAVIKKSEKKLFDRVIAVQLDKGNAKEGLVRVLKEIYLAPDSLALYVKPSDMEYLFRKLPSAVEEWEQAKANDYFSQTLAAFRIRESHCDFKVLAYLMDSLQFIASQDNYNGGESKEQALNIMVDSIAGYLSQGIEG</sequence>
<name>A0A3S1DNC9_9BACL</name>
<gene>
    <name evidence="4" type="ORF">EJP82_15355</name>
</gene>
<dbReference type="SUPFAM" id="SSF46689">
    <property type="entry name" value="Homeodomain-like"/>
    <property type="match status" value="1"/>
</dbReference>
<reference evidence="4 5" key="1">
    <citation type="submission" date="2018-12" db="EMBL/GenBank/DDBJ databases">
        <authorList>
            <person name="Sun L."/>
            <person name="Chen Z."/>
        </authorList>
    </citation>
    <scope>NUCLEOTIDE SEQUENCE [LARGE SCALE GENOMIC DNA]</scope>
    <source>
        <strain evidence="4 5">DSM 15890</strain>
    </source>
</reference>
<organism evidence="4 5">
    <name type="scientific">Paenibacillus anaericanus</name>
    <dbReference type="NCBI Taxonomy" id="170367"/>
    <lineage>
        <taxon>Bacteria</taxon>
        <taxon>Bacillati</taxon>
        <taxon>Bacillota</taxon>
        <taxon>Bacilli</taxon>
        <taxon>Bacillales</taxon>
        <taxon>Paenibacillaceae</taxon>
        <taxon>Paenibacillus</taxon>
    </lineage>
</organism>
<dbReference type="Pfam" id="PF00440">
    <property type="entry name" value="TetR_N"/>
    <property type="match status" value="1"/>
</dbReference>
<keyword evidence="1 2" id="KW-0238">DNA-binding</keyword>
<dbReference type="PROSITE" id="PS50977">
    <property type="entry name" value="HTH_TETR_2"/>
    <property type="match status" value="1"/>
</dbReference>
<dbReference type="AlphaFoldDB" id="A0A3S1DNC9"/>
<dbReference type="EMBL" id="RZNY01000012">
    <property type="protein sequence ID" value="RUT45337.1"/>
    <property type="molecule type" value="Genomic_DNA"/>
</dbReference>
<dbReference type="Gene3D" id="1.10.357.10">
    <property type="entry name" value="Tetracycline Repressor, domain 2"/>
    <property type="match status" value="1"/>
</dbReference>
<dbReference type="PANTHER" id="PTHR43479:SF11">
    <property type="entry name" value="ACREF_ENVCD OPERON REPRESSOR-RELATED"/>
    <property type="match status" value="1"/>
</dbReference>
<dbReference type="Proteomes" id="UP000279446">
    <property type="component" value="Unassembled WGS sequence"/>
</dbReference>
<dbReference type="GO" id="GO:0003677">
    <property type="term" value="F:DNA binding"/>
    <property type="evidence" value="ECO:0007669"/>
    <property type="project" value="UniProtKB-UniRule"/>
</dbReference>
<evidence type="ECO:0000313" key="4">
    <source>
        <dbReference type="EMBL" id="RUT45337.1"/>
    </source>
</evidence>
<keyword evidence="5" id="KW-1185">Reference proteome</keyword>
<evidence type="ECO:0000256" key="2">
    <source>
        <dbReference type="PROSITE-ProRule" id="PRU00335"/>
    </source>
</evidence>
<proteinExistence type="predicted"/>
<dbReference type="InterPro" id="IPR009057">
    <property type="entry name" value="Homeodomain-like_sf"/>
</dbReference>
<dbReference type="PANTHER" id="PTHR43479">
    <property type="entry name" value="ACREF/ENVCD OPERON REPRESSOR-RELATED"/>
    <property type="match status" value="1"/>
</dbReference>
<evidence type="ECO:0000259" key="3">
    <source>
        <dbReference type="PROSITE" id="PS50977"/>
    </source>
</evidence>
<evidence type="ECO:0000256" key="1">
    <source>
        <dbReference type="ARBA" id="ARBA00023125"/>
    </source>
</evidence>
<feature type="DNA-binding region" description="H-T-H motif" evidence="2">
    <location>
        <begin position="34"/>
        <end position="53"/>
    </location>
</feature>
<dbReference type="OrthoDB" id="9812993at2"/>